<evidence type="ECO:0000256" key="5">
    <source>
        <dbReference type="ARBA" id="ARBA00023163"/>
    </source>
</evidence>
<dbReference type="GO" id="GO:0005634">
    <property type="term" value="C:nucleus"/>
    <property type="evidence" value="ECO:0007669"/>
    <property type="project" value="UniProtKB-SubCell"/>
</dbReference>
<dbReference type="GO" id="GO:0006351">
    <property type="term" value="P:DNA-templated transcription"/>
    <property type="evidence" value="ECO:0007669"/>
    <property type="project" value="InterPro"/>
</dbReference>
<dbReference type="GO" id="GO:0000976">
    <property type="term" value="F:transcription cis-regulatory region binding"/>
    <property type="evidence" value="ECO:0007669"/>
    <property type="project" value="TreeGrafter"/>
</dbReference>
<keyword evidence="6" id="KW-0539">Nucleus</keyword>
<dbReference type="InterPro" id="IPR051089">
    <property type="entry name" value="prtT"/>
</dbReference>
<feature type="compositionally biased region" description="Low complexity" evidence="7">
    <location>
        <begin position="162"/>
        <end position="176"/>
    </location>
</feature>
<dbReference type="CDD" id="cd14686">
    <property type="entry name" value="bZIP"/>
    <property type="match status" value="1"/>
</dbReference>
<proteinExistence type="predicted"/>
<accession>A0A6A6HEC9</accession>
<reference evidence="9" key="1">
    <citation type="journal article" date="2020" name="Stud. Mycol.">
        <title>101 Dothideomycetes genomes: a test case for predicting lifestyles and emergence of pathogens.</title>
        <authorList>
            <person name="Haridas S."/>
            <person name="Albert R."/>
            <person name="Binder M."/>
            <person name="Bloem J."/>
            <person name="Labutti K."/>
            <person name="Salamov A."/>
            <person name="Andreopoulos B."/>
            <person name="Baker S."/>
            <person name="Barry K."/>
            <person name="Bills G."/>
            <person name="Bluhm B."/>
            <person name="Cannon C."/>
            <person name="Castanera R."/>
            <person name="Culley D."/>
            <person name="Daum C."/>
            <person name="Ezra D."/>
            <person name="Gonzalez J."/>
            <person name="Henrissat B."/>
            <person name="Kuo A."/>
            <person name="Liang C."/>
            <person name="Lipzen A."/>
            <person name="Lutzoni F."/>
            <person name="Magnuson J."/>
            <person name="Mondo S."/>
            <person name="Nolan M."/>
            <person name="Ohm R."/>
            <person name="Pangilinan J."/>
            <person name="Park H.-J."/>
            <person name="Ramirez L."/>
            <person name="Alfaro M."/>
            <person name="Sun H."/>
            <person name="Tritt A."/>
            <person name="Yoshinaga Y."/>
            <person name="Zwiers L.-H."/>
            <person name="Turgeon B."/>
            <person name="Goodwin S."/>
            <person name="Spatafora J."/>
            <person name="Crous P."/>
            <person name="Grigoriev I."/>
        </authorList>
    </citation>
    <scope>NUCLEOTIDE SEQUENCE</scope>
    <source>
        <strain evidence="9">Tuck. ex Michener</strain>
    </source>
</reference>
<keyword evidence="2" id="KW-0479">Metal-binding</keyword>
<evidence type="ECO:0000313" key="10">
    <source>
        <dbReference type="Proteomes" id="UP000800092"/>
    </source>
</evidence>
<evidence type="ECO:0000256" key="6">
    <source>
        <dbReference type="ARBA" id="ARBA00023242"/>
    </source>
</evidence>
<feature type="domain" description="Zn(2)-C6 fungal-type" evidence="8">
    <location>
        <begin position="69"/>
        <end position="105"/>
    </location>
</feature>
<protein>
    <recommendedName>
        <fullName evidence="8">Zn(2)-C6 fungal-type domain-containing protein</fullName>
    </recommendedName>
</protein>
<dbReference type="Gene3D" id="4.10.240.10">
    <property type="entry name" value="Zn(2)-C6 fungal-type DNA-binding domain"/>
    <property type="match status" value="1"/>
</dbReference>
<organism evidence="9 10">
    <name type="scientific">Viridothelium virens</name>
    <name type="common">Speckled blister lichen</name>
    <name type="synonym">Trypethelium virens</name>
    <dbReference type="NCBI Taxonomy" id="1048519"/>
    <lineage>
        <taxon>Eukaryota</taxon>
        <taxon>Fungi</taxon>
        <taxon>Dikarya</taxon>
        <taxon>Ascomycota</taxon>
        <taxon>Pezizomycotina</taxon>
        <taxon>Dothideomycetes</taxon>
        <taxon>Dothideomycetes incertae sedis</taxon>
        <taxon>Trypetheliales</taxon>
        <taxon>Trypetheliaceae</taxon>
        <taxon>Viridothelium</taxon>
    </lineage>
</organism>
<evidence type="ECO:0000256" key="1">
    <source>
        <dbReference type="ARBA" id="ARBA00004123"/>
    </source>
</evidence>
<dbReference type="SUPFAM" id="SSF57701">
    <property type="entry name" value="Zn2/Cys6 DNA-binding domain"/>
    <property type="match status" value="1"/>
</dbReference>
<feature type="region of interest" description="Disordered" evidence="7">
    <location>
        <begin position="144"/>
        <end position="176"/>
    </location>
</feature>
<keyword evidence="5" id="KW-0804">Transcription</keyword>
<name>A0A6A6HEC9_VIRVR</name>
<keyword evidence="10" id="KW-1185">Reference proteome</keyword>
<sequence length="845" mass="91128">MDATRPSPTAVLPSLASRRAGIPPPVRSSGATPQSPPNSSSPTGTSKRRRSEYDDADEDARRLGANKKACDECRQQKLRCNVNTVEDGEISPCERCQRFGLQCIITPGFKRTAKRDEHAAMKKELAELKAENQALRMQLHQSSINGHASTNPPASGLGNPLSFGSPSSGPTTTAFATSSASASYPMALPPAAGSAANSYSFPYTPSYSAVPTSNSLSLGESASYSTPTHIRTPLGSSMPGLQFDADIASNEADASHSLLRLSQRGDGDDSSNFRRVHASKTIGDVRLPITEINELFSRYWTEFHPYLPLLDRTKDPEDYYKECPMLYWTIVFVASRRDEANSERMKDLRAPVMQFIYNTVSQSSQSYNIVKGLCLICTWPPHTSSTSADPTLELTGMMMAMAMRLGLHRPSHARDFARYSLVVPPAEVDDRLRTWTACNIVAQSISTGYGQPSLAHFDYMLQPDENSGPEKLPLPPEFQMRLAIELLVKRISRFLYRGPTEDSNPQVEEQRHHIVRILDAELKKLSFDNADTMSSLDQLNLKAATLHLHLSAFFAPPSSPDYTMDLHHLSNAAMSFLDHAASISLSLSHAPSYLMHLLLAAGFTLLKLLSSPFFAHYLDRKRARALLAAAVRLVRDISVASNDLPCRLAEVLAQLSRATAASSSSASPVLHRASTSISLASPPMAPSLDGGSVGGGGGVGVGGGGGGIGGGGGGGVGVRLDLDALLPATPPAIDDSLTLRVKYRRSMSVVYDSVWSWREKYQGKGAAGNLDEAVRRPTEPDSGVQTPVAGGGLGTQSSSSHHPNHHHQQHGGGEEMDLFSGLEGFEDFGVFDQTFDPLVGLPDVM</sequence>
<evidence type="ECO:0000256" key="3">
    <source>
        <dbReference type="ARBA" id="ARBA00023015"/>
    </source>
</evidence>
<dbReference type="PROSITE" id="PS00463">
    <property type="entry name" value="ZN2_CY6_FUNGAL_1"/>
    <property type="match status" value="1"/>
</dbReference>
<dbReference type="PROSITE" id="PS50048">
    <property type="entry name" value="ZN2_CY6_FUNGAL_2"/>
    <property type="match status" value="1"/>
</dbReference>
<feature type="region of interest" description="Disordered" evidence="7">
    <location>
        <begin position="766"/>
        <end position="818"/>
    </location>
</feature>
<evidence type="ECO:0000259" key="8">
    <source>
        <dbReference type="PROSITE" id="PS50048"/>
    </source>
</evidence>
<dbReference type="PANTHER" id="PTHR31845">
    <property type="entry name" value="FINGER DOMAIN PROTEIN, PUTATIVE-RELATED"/>
    <property type="match status" value="1"/>
</dbReference>
<dbReference type="AlphaFoldDB" id="A0A6A6HEC9"/>
<feature type="compositionally biased region" description="Polar residues" evidence="7">
    <location>
        <begin position="144"/>
        <end position="153"/>
    </location>
</feature>
<dbReference type="InterPro" id="IPR001138">
    <property type="entry name" value="Zn2Cys6_DnaBD"/>
</dbReference>
<dbReference type="SMART" id="SM00066">
    <property type="entry name" value="GAL4"/>
    <property type="match status" value="1"/>
</dbReference>
<evidence type="ECO:0000256" key="7">
    <source>
        <dbReference type="SAM" id="MobiDB-lite"/>
    </source>
</evidence>
<dbReference type="InterPro" id="IPR007219">
    <property type="entry name" value="XnlR_reg_dom"/>
</dbReference>
<dbReference type="InterPro" id="IPR036864">
    <property type="entry name" value="Zn2-C6_fun-type_DNA-bd_sf"/>
</dbReference>
<dbReference type="Proteomes" id="UP000800092">
    <property type="component" value="Unassembled WGS sequence"/>
</dbReference>
<keyword evidence="3" id="KW-0805">Transcription regulation</keyword>
<comment type="subcellular location">
    <subcellularLocation>
        <location evidence="1">Nucleus</location>
    </subcellularLocation>
</comment>
<evidence type="ECO:0000256" key="4">
    <source>
        <dbReference type="ARBA" id="ARBA00023125"/>
    </source>
</evidence>
<dbReference type="GO" id="GO:0008270">
    <property type="term" value="F:zinc ion binding"/>
    <property type="evidence" value="ECO:0007669"/>
    <property type="project" value="InterPro"/>
</dbReference>
<dbReference type="CDD" id="cd12148">
    <property type="entry name" value="fungal_TF_MHR"/>
    <property type="match status" value="1"/>
</dbReference>
<feature type="region of interest" description="Disordered" evidence="7">
    <location>
        <begin position="1"/>
        <end position="59"/>
    </location>
</feature>
<dbReference type="GO" id="GO:0000981">
    <property type="term" value="F:DNA-binding transcription factor activity, RNA polymerase II-specific"/>
    <property type="evidence" value="ECO:0007669"/>
    <property type="project" value="InterPro"/>
</dbReference>
<gene>
    <name evidence="9" type="ORF">EV356DRAFT_531104</name>
</gene>
<evidence type="ECO:0000313" key="9">
    <source>
        <dbReference type="EMBL" id="KAF2236494.1"/>
    </source>
</evidence>
<dbReference type="CDD" id="cd00067">
    <property type="entry name" value="GAL4"/>
    <property type="match status" value="1"/>
</dbReference>
<dbReference type="SMART" id="SM00906">
    <property type="entry name" value="Fungal_trans"/>
    <property type="match status" value="1"/>
</dbReference>
<dbReference type="OrthoDB" id="2341546at2759"/>
<evidence type="ECO:0000256" key="2">
    <source>
        <dbReference type="ARBA" id="ARBA00022723"/>
    </source>
</evidence>
<dbReference type="Pfam" id="PF04082">
    <property type="entry name" value="Fungal_trans"/>
    <property type="match status" value="1"/>
</dbReference>
<dbReference type="PANTHER" id="PTHR31845:SF21">
    <property type="entry name" value="REGULATORY PROTEIN LEU3"/>
    <property type="match status" value="1"/>
</dbReference>
<dbReference type="EMBL" id="ML991785">
    <property type="protein sequence ID" value="KAF2236494.1"/>
    <property type="molecule type" value="Genomic_DNA"/>
</dbReference>
<dbReference type="Pfam" id="PF00172">
    <property type="entry name" value="Zn_clus"/>
    <property type="match status" value="1"/>
</dbReference>
<keyword evidence="4" id="KW-0238">DNA-binding</keyword>